<reference evidence="6" key="1">
    <citation type="journal article" date="2023" name="Int. J. Syst. Evol. Microbiol.">
        <title>&lt;i&gt;Shewanella septentrionalis&lt;/i&gt; sp. nov. and &lt;i&gt;Shewanella holmiensis&lt;/i&gt; sp. nov., isolated from Baltic Sea water and sediments.</title>
        <authorList>
            <person name="Martin-Rodriguez A.J."/>
            <person name="Thorell K."/>
            <person name="Joffre E."/>
            <person name="Jensie-Markopoulos S."/>
            <person name="Moore E.R.B."/>
            <person name="Sjoling A."/>
        </authorList>
    </citation>
    <scope>NUCLEOTIDE SEQUENCE</scope>
    <source>
        <strain evidence="6">SP1S2-7</strain>
    </source>
</reference>
<dbReference type="CDD" id="cd08422">
    <property type="entry name" value="PBP2_CrgA_like"/>
    <property type="match status" value="1"/>
</dbReference>
<dbReference type="Gene3D" id="1.10.10.10">
    <property type="entry name" value="Winged helix-like DNA-binding domain superfamily/Winged helix DNA-binding domain"/>
    <property type="match status" value="1"/>
</dbReference>
<proteinExistence type="inferred from homology"/>
<keyword evidence="3" id="KW-0238">DNA-binding</keyword>
<evidence type="ECO:0000259" key="5">
    <source>
        <dbReference type="PROSITE" id="PS50931"/>
    </source>
</evidence>
<dbReference type="PANTHER" id="PTHR30537">
    <property type="entry name" value="HTH-TYPE TRANSCRIPTIONAL REGULATOR"/>
    <property type="match status" value="1"/>
</dbReference>
<dbReference type="RefSeq" id="WP_261298431.1">
    <property type="nucleotide sequence ID" value="NZ_JAMTCD010000010.1"/>
</dbReference>
<dbReference type="PANTHER" id="PTHR30537:SF68">
    <property type="entry name" value="TRANSCRIPTIONAL REGULATOR-RELATED"/>
    <property type="match status" value="1"/>
</dbReference>
<keyword evidence="7" id="KW-1185">Reference proteome</keyword>
<dbReference type="InterPro" id="IPR036390">
    <property type="entry name" value="WH_DNA-bd_sf"/>
</dbReference>
<evidence type="ECO:0000256" key="3">
    <source>
        <dbReference type="ARBA" id="ARBA00023125"/>
    </source>
</evidence>
<dbReference type="PROSITE" id="PS50931">
    <property type="entry name" value="HTH_LYSR"/>
    <property type="match status" value="1"/>
</dbReference>
<dbReference type="GO" id="GO:0006351">
    <property type="term" value="P:DNA-templated transcription"/>
    <property type="evidence" value="ECO:0007669"/>
    <property type="project" value="TreeGrafter"/>
</dbReference>
<evidence type="ECO:0000256" key="4">
    <source>
        <dbReference type="ARBA" id="ARBA00023163"/>
    </source>
</evidence>
<keyword evidence="4" id="KW-0804">Transcription</keyword>
<protein>
    <submittedName>
        <fullName evidence="6">LysR family transcriptional regulator</fullName>
    </submittedName>
</protein>
<dbReference type="Gene3D" id="3.40.190.290">
    <property type="match status" value="1"/>
</dbReference>
<comment type="similarity">
    <text evidence="1">Belongs to the LysR transcriptional regulatory family.</text>
</comment>
<gene>
    <name evidence="6" type="ORF">NE535_09635</name>
</gene>
<dbReference type="EMBL" id="JAMTCD010000010">
    <property type="protein sequence ID" value="MCT7942050.1"/>
    <property type="molecule type" value="Genomic_DNA"/>
</dbReference>
<evidence type="ECO:0000313" key="7">
    <source>
        <dbReference type="Proteomes" id="UP001155546"/>
    </source>
</evidence>
<name>A0A9X3AUY4_9GAMM</name>
<dbReference type="InterPro" id="IPR000847">
    <property type="entry name" value="LysR_HTH_N"/>
</dbReference>
<dbReference type="InterPro" id="IPR036388">
    <property type="entry name" value="WH-like_DNA-bd_sf"/>
</dbReference>
<dbReference type="Pfam" id="PF03466">
    <property type="entry name" value="LysR_substrate"/>
    <property type="match status" value="1"/>
</dbReference>
<dbReference type="SUPFAM" id="SSF46785">
    <property type="entry name" value="Winged helix' DNA-binding domain"/>
    <property type="match status" value="1"/>
</dbReference>
<dbReference type="PRINTS" id="PR00039">
    <property type="entry name" value="HTHLYSR"/>
</dbReference>
<evidence type="ECO:0000256" key="1">
    <source>
        <dbReference type="ARBA" id="ARBA00009437"/>
    </source>
</evidence>
<dbReference type="FunFam" id="1.10.10.10:FF:000001">
    <property type="entry name" value="LysR family transcriptional regulator"/>
    <property type="match status" value="1"/>
</dbReference>
<organism evidence="6 7">
    <name type="scientific">Shewanella holmiensis</name>
    <dbReference type="NCBI Taxonomy" id="2952222"/>
    <lineage>
        <taxon>Bacteria</taxon>
        <taxon>Pseudomonadati</taxon>
        <taxon>Pseudomonadota</taxon>
        <taxon>Gammaproteobacteria</taxon>
        <taxon>Alteromonadales</taxon>
        <taxon>Shewanellaceae</taxon>
        <taxon>Shewanella</taxon>
    </lineage>
</organism>
<dbReference type="GO" id="GO:0003700">
    <property type="term" value="F:DNA-binding transcription factor activity"/>
    <property type="evidence" value="ECO:0007669"/>
    <property type="project" value="InterPro"/>
</dbReference>
<comment type="caution">
    <text evidence="6">The sequence shown here is derived from an EMBL/GenBank/DDBJ whole genome shotgun (WGS) entry which is preliminary data.</text>
</comment>
<dbReference type="Proteomes" id="UP001155546">
    <property type="component" value="Unassembled WGS sequence"/>
</dbReference>
<keyword evidence="2" id="KW-0805">Transcription regulation</keyword>
<sequence>MNINDLELFILVAEQGSFAKAAESLNTRRALVSRRIAELEKQLGASLFTRTTRAMSLTPSGELYLEQVAPLLKQLKNASFVFKNRYNEVQGRVRIGLLPFADKMLDQQIASFVHSYPQVQLDITVITGGFKDIARLGLDLVIDINQPHDSQFTSKTLLNFERKIYASPSYLEKSSVIETLEDLQYQSSLGFRGANGLVEEKWNFQQATITAHHKVICSDYNTLYNLCLGGAGITLLPEIIVHKAVENKLLVNVLPELSAGFSDLNLIYPYDANLSHATKVLIEHLTTVK</sequence>
<dbReference type="Pfam" id="PF00126">
    <property type="entry name" value="HTH_1"/>
    <property type="match status" value="1"/>
</dbReference>
<dbReference type="AlphaFoldDB" id="A0A9X3AUY4"/>
<dbReference type="GO" id="GO:0043565">
    <property type="term" value="F:sequence-specific DNA binding"/>
    <property type="evidence" value="ECO:0007669"/>
    <property type="project" value="TreeGrafter"/>
</dbReference>
<evidence type="ECO:0000256" key="2">
    <source>
        <dbReference type="ARBA" id="ARBA00023015"/>
    </source>
</evidence>
<dbReference type="InterPro" id="IPR058163">
    <property type="entry name" value="LysR-type_TF_proteobact-type"/>
</dbReference>
<evidence type="ECO:0000313" key="6">
    <source>
        <dbReference type="EMBL" id="MCT7942050.1"/>
    </source>
</evidence>
<dbReference type="InterPro" id="IPR005119">
    <property type="entry name" value="LysR_subst-bd"/>
</dbReference>
<accession>A0A9X3AUY4</accession>
<feature type="domain" description="HTH lysR-type" evidence="5">
    <location>
        <begin position="1"/>
        <end position="58"/>
    </location>
</feature>
<dbReference type="SUPFAM" id="SSF53850">
    <property type="entry name" value="Periplasmic binding protein-like II"/>
    <property type="match status" value="1"/>
</dbReference>